<gene>
    <name evidence="2" type="ORF">AQPW35_00280</name>
</gene>
<keyword evidence="3" id="KW-1185">Reference proteome</keyword>
<proteinExistence type="predicted"/>
<evidence type="ECO:0000313" key="3">
    <source>
        <dbReference type="Proteomes" id="UP000301751"/>
    </source>
</evidence>
<sequence length="62" mass="7165">MWRRQQSPGHPPVATVPVWMRETRAVPRQRATTTDDGQRGEWEESGLKPPAWAADDQLWPWG</sequence>
<evidence type="ECO:0000313" key="2">
    <source>
        <dbReference type="EMBL" id="GCL60947.1"/>
    </source>
</evidence>
<dbReference type="EMBL" id="BJCL01000001">
    <property type="protein sequence ID" value="GCL60947.1"/>
    <property type="molecule type" value="Genomic_DNA"/>
</dbReference>
<comment type="caution">
    <text evidence="2">The sequence shown here is derived from an EMBL/GenBank/DDBJ whole genome shotgun (WGS) entry which is preliminary data.</text>
</comment>
<name>A0A480AKP1_9BURK</name>
<dbReference type="Proteomes" id="UP000301751">
    <property type="component" value="Unassembled WGS sequence"/>
</dbReference>
<organism evidence="2 3">
    <name type="scientific">Pseudaquabacterium pictum</name>
    <dbReference type="NCBI Taxonomy" id="2315236"/>
    <lineage>
        <taxon>Bacteria</taxon>
        <taxon>Pseudomonadati</taxon>
        <taxon>Pseudomonadota</taxon>
        <taxon>Betaproteobacteria</taxon>
        <taxon>Burkholderiales</taxon>
        <taxon>Sphaerotilaceae</taxon>
        <taxon>Pseudaquabacterium</taxon>
    </lineage>
</organism>
<evidence type="ECO:0000256" key="1">
    <source>
        <dbReference type="SAM" id="MobiDB-lite"/>
    </source>
</evidence>
<protein>
    <submittedName>
        <fullName evidence="2">Uncharacterized protein</fullName>
    </submittedName>
</protein>
<reference evidence="3" key="1">
    <citation type="submission" date="2019-03" db="EMBL/GenBank/DDBJ databases">
        <title>Aquabacterium pictum sp.nov., the first bacteriochlorophyll a-containing freshwater bacterium in the genus Aquabacterium of the class Betaproteobacteria.</title>
        <authorList>
            <person name="Hirose S."/>
            <person name="Tank M."/>
            <person name="Hara E."/>
            <person name="Tamaki H."/>
            <person name="Takaichi S."/>
            <person name="Haruta S."/>
            <person name="Hanada S."/>
        </authorList>
    </citation>
    <scope>NUCLEOTIDE SEQUENCE [LARGE SCALE GENOMIC DNA]</scope>
    <source>
        <strain evidence="3">W35</strain>
    </source>
</reference>
<accession>A0A480AKP1</accession>
<dbReference type="AlphaFoldDB" id="A0A480AKP1"/>
<feature type="compositionally biased region" description="Basic and acidic residues" evidence="1">
    <location>
        <begin position="36"/>
        <end position="46"/>
    </location>
</feature>
<feature type="region of interest" description="Disordered" evidence="1">
    <location>
        <begin position="1"/>
        <end position="62"/>
    </location>
</feature>